<name>B2REE4_RHIME</name>
<sequence length="92" mass="10744">MTSSRPERTRCSRRPLEELIVEFLVSRRRSISLNVPRVAVTALSEAFNDRFRAECLNQHWFLTLADAREKNGVPRVLPGAIKDLTRFWGREF</sequence>
<accession>B2REE4</accession>
<dbReference type="Proteomes" id="UP000001976">
    <property type="component" value="Chromosome"/>
</dbReference>
<dbReference type="HOGENOM" id="CLU_2411151_0_0_5"/>
<gene>
    <name evidence="1" type="ORF">SMc05016</name>
</gene>
<protein>
    <submittedName>
        <fullName evidence="1">Transposase</fullName>
    </submittedName>
</protein>
<dbReference type="KEGG" id="sme:SMc05016"/>
<dbReference type="AlphaFoldDB" id="B2REE4"/>
<evidence type="ECO:0000313" key="2">
    <source>
        <dbReference type="Proteomes" id="UP000001976"/>
    </source>
</evidence>
<dbReference type="EnsemblBacteria" id="CAQ52386">
    <property type="protein sequence ID" value="CAQ52386"/>
    <property type="gene ID" value="SMc05016"/>
</dbReference>
<proteinExistence type="predicted"/>
<dbReference type="EMBL" id="AL591688">
    <property type="protein sequence ID" value="CAQ52386.1"/>
    <property type="molecule type" value="Genomic_DNA"/>
</dbReference>
<reference evidence="2" key="2">
    <citation type="journal article" date="2001" name="Science">
        <title>The composite genome of the legume symbiont Sinorhizobium meliloti.</title>
        <authorList>
            <person name="Galibert F."/>
            <person name="Finan T.M."/>
            <person name="Long S.R."/>
            <person name="Puehler A."/>
            <person name="Abola P."/>
            <person name="Ampe F."/>
            <person name="Barloy-Hubler F."/>
            <person name="Barnett M.J."/>
            <person name="Becker A."/>
            <person name="Boistard P."/>
            <person name="Bothe G."/>
            <person name="Boutry M."/>
            <person name="Bowser L."/>
            <person name="Buhrmester J."/>
            <person name="Cadieu E."/>
            <person name="Capela D."/>
            <person name="Chain P."/>
            <person name="Cowie A."/>
            <person name="Davis R.W."/>
            <person name="Dreano S."/>
            <person name="Federspiel N.A."/>
            <person name="Fisher R.F."/>
            <person name="Gloux S."/>
            <person name="Godrie T."/>
            <person name="Goffeau A."/>
            <person name="Golding B."/>
            <person name="Gouzy J."/>
            <person name="Gurjal M."/>
            <person name="Hernandez-Lucas I."/>
            <person name="Hong A."/>
            <person name="Huizar L."/>
            <person name="Hyman R.W."/>
            <person name="Jones T."/>
            <person name="Kahn D."/>
            <person name="Kahn M.L."/>
            <person name="Kalman S."/>
            <person name="Keating D.H."/>
            <person name="Kiss E."/>
            <person name="Komp C."/>
            <person name="Lelaure V."/>
            <person name="Masuy D."/>
            <person name="Palm C."/>
            <person name="Peck M.C."/>
            <person name="Pohl T.M."/>
            <person name="Portetelle D."/>
            <person name="Purnelle B."/>
            <person name="Ramsperger U."/>
            <person name="Surzycki R."/>
            <person name="Thebault P."/>
            <person name="Vandenbol M."/>
            <person name="Vorhoelter F.J."/>
            <person name="Weidner S."/>
            <person name="Wells D.H."/>
            <person name="Wong K."/>
            <person name="Yeh K.-C."/>
            <person name="Batut J."/>
        </authorList>
    </citation>
    <scope>NUCLEOTIDE SEQUENCE [LARGE SCALE GENOMIC DNA]</scope>
    <source>
        <strain evidence="2">1021</strain>
    </source>
</reference>
<evidence type="ECO:0000313" key="1">
    <source>
        <dbReference type="EMBL" id="CAQ52386.1"/>
    </source>
</evidence>
<keyword evidence="2" id="KW-1185">Reference proteome</keyword>
<organism evidence="1 2">
    <name type="scientific">Rhizobium meliloti (strain 1021)</name>
    <name type="common">Ensifer meliloti</name>
    <name type="synonym">Sinorhizobium meliloti</name>
    <dbReference type="NCBI Taxonomy" id="266834"/>
    <lineage>
        <taxon>Bacteria</taxon>
        <taxon>Pseudomonadati</taxon>
        <taxon>Pseudomonadota</taxon>
        <taxon>Alphaproteobacteria</taxon>
        <taxon>Hyphomicrobiales</taxon>
        <taxon>Rhizobiaceae</taxon>
        <taxon>Sinorhizobium/Ensifer group</taxon>
        <taxon>Sinorhizobium</taxon>
    </lineage>
</organism>
<reference evidence="1 2" key="1">
    <citation type="journal article" date="2001" name="Proc. Natl. Acad. Sci. U.S.A.">
        <title>Analysis of the chromosome sequence of the legume symbiont Sinorhizobium meliloti strain 1021.</title>
        <authorList>
            <person name="Capela D."/>
            <person name="Barloy-Hubler F."/>
            <person name="Gouzy J."/>
            <person name="Bothe G."/>
            <person name="Ampe F."/>
            <person name="Batut J."/>
            <person name="Boistard P."/>
            <person name="Becker A."/>
            <person name="Boutry M."/>
            <person name="Cadieu E."/>
            <person name="Dreano S."/>
            <person name="Gloux S."/>
            <person name="Godrie T."/>
            <person name="Goffeau A."/>
            <person name="Kahn D."/>
            <person name="Kiss E."/>
            <person name="Lelaure V."/>
            <person name="Masuy D."/>
            <person name="Pohl T."/>
            <person name="Portetelle D."/>
            <person name="Puehler A."/>
            <person name="Purnelle B."/>
            <person name="Ramsperger U."/>
            <person name="Renard C."/>
            <person name="Thebault P."/>
            <person name="Vandenbol M."/>
            <person name="Weidner S."/>
            <person name="Galibert F."/>
        </authorList>
    </citation>
    <scope>NUCLEOTIDE SEQUENCE [LARGE SCALE GENOMIC DNA]</scope>
    <source>
        <strain evidence="1 2">1021</strain>
    </source>
</reference>